<evidence type="ECO:0000256" key="3">
    <source>
        <dbReference type="ARBA" id="ARBA00023125"/>
    </source>
</evidence>
<dbReference type="InterPro" id="IPR015094">
    <property type="entry name" value="Integrase_lambda-typ_DNA-bd_N"/>
</dbReference>
<dbReference type="GO" id="GO:0008907">
    <property type="term" value="F:integrase activity"/>
    <property type="evidence" value="ECO:0007669"/>
    <property type="project" value="InterPro"/>
</dbReference>
<comment type="similarity">
    <text evidence="1">Belongs to the 'phage' integrase family.</text>
</comment>
<dbReference type="InterPro" id="IPR050808">
    <property type="entry name" value="Phage_Integrase"/>
</dbReference>
<dbReference type="InterPro" id="IPR002104">
    <property type="entry name" value="Integrase_catalytic"/>
</dbReference>
<dbReference type="Pfam" id="PF00589">
    <property type="entry name" value="Phage_integrase"/>
    <property type="match status" value="1"/>
</dbReference>
<evidence type="ECO:0000313" key="7">
    <source>
        <dbReference type="EMBL" id="KAA1057208.1"/>
    </source>
</evidence>
<dbReference type="SUPFAM" id="SSF54171">
    <property type="entry name" value="DNA-binding domain"/>
    <property type="match status" value="1"/>
</dbReference>
<proteinExistence type="inferred from homology"/>
<dbReference type="InterPro" id="IPR044068">
    <property type="entry name" value="CB"/>
</dbReference>
<dbReference type="SUPFAM" id="SSF56349">
    <property type="entry name" value="DNA breaking-rejoining enzymes"/>
    <property type="match status" value="1"/>
</dbReference>
<evidence type="ECO:0000256" key="4">
    <source>
        <dbReference type="ARBA" id="ARBA00023172"/>
    </source>
</evidence>
<dbReference type="Gene3D" id="3.30.160.60">
    <property type="entry name" value="Classic Zinc Finger"/>
    <property type="match status" value="1"/>
</dbReference>
<comment type="caution">
    <text evidence="7">The sequence shown here is derived from an EMBL/GenBank/DDBJ whole genome shotgun (WGS) entry which is preliminary data.</text>
</comment>
<dbReference type="InterPro" id="IPR010998">
    <property type="entry name" value="Integrase_recombinase_N"/>
</dbReference>
<dbReference type="Gene3D" id="1.10.150.130">
    <property type="match status" value="1"/>
</dbReference>
<dbReference type="InterPro" id="IPR053876">
    <property type="entry name" value="Phage_int_M"/>
</dbReference>
<dbReference type="InterPro" id="IPR016177">
    <property type="entry name" value="DNA-bd_dom_sf"/>
</dbReference>
<organism evidence="7 8">
    <name type="scientific">Azospirillum argentinense</name>
    <dbReference type="NCBI Taxonomy" id="2970906"/>
    <lineage>
        <taxon>Bacteria</taxon>
        <taxon>Pseudomonadati</taxon>
        <taxon>Pseudomonadota</taxon>
        <taxon>Alphaproteobacteria</taxon>
        <taxon>Rhodospirillales</taxon>
        <taxon>Azospirillaceae</taxon>
        <taxon>Azospirillum</taxon>
    </lineage>
</organism>
<gene>
    <name evidence="7" type="ORF">FH063_001376</name>
</gene>
<evidence type="ECO:0000259" key="6">
    <source>
        <dbReference type="PROSITE" id="PS51900"/>
    </source>
</evidence>
<dbReference type="GO" id="GO:0006310">
    <property type="term" value="P:DNA recombination"/>
    <property type="evidence" value="ECO:0007669"/>
    <property type="project" value="UniProtKB-KW"/>
</dbReference>
<dbReference type="AlphaFoldDB" id="A0A5B0L0R5"/>
<dbReference type="PANTHER" id="PTHR30629:SF2">
    <property type="entry name" value="PROPHAGE INTEGRASE INTS-RELATED"/>
    <property type="match status" value="1"/>
</dbReference>
<keyword evidence="2" id="KW-0229">DNA integration</keyword>
<accession>A0A5B0L0R5</accession>
<evidence type="ECO:0000256" key="5">
    <source>
        <dbReference type="PROSITE-ProRule" id="PRU01248"/>
    </source>
</evidence>
<dbReference type="Pfam" id="PF09003">
    <property type="entry name" value="Arm-DNA-bind_1"/>
    <property type="match status" value="1"/>
</dbReference>
<evidence type="ECO:0000256" key="2">
    <source>
        <dbReference type="ARBA" id="ARBA00022908"/>
    </source>
</evidence>
<dbReference type="GO" id="GO:0003677">
    <property type="term" value="F:DNA binding"/>
    <property type="evidence" value="ECO:0007669"/>
    <property type="project" value="UniProtKB-UniRule"/>
</dbReference>
<dbReference type="PANTHER" id="PTHR30629">
    <property type="entry name" value="PROPHAGE INTEGRASE"/>
    <property type="match status" value="1"/>
</dbReference>
<dbReference type="InterPro" id="IPR013762">
    <property type="entry name" value="Integrase-like_cat_sf"/>
</dbReference>
<reference evidence="7 8" key="1">
    <citation type="submission" date="2019-07" db="EMBL/GenBank/DDBJ databases">
        <title>Genome sequencing of the stress-tolerant strain Azospirillum brasilense Az19.</title>
        <authorList>
            <person name="Maroniche G.A."/>
            <person name="Garcia J.E."/>
            <person name="Pagnussat L."/>
            <person name="Amenta M."/>
            <person name="Creus C.M."/>
        </authorList>
    </citation>
    <scope>NUCLEOTIDE SEQUENCE [LARGE SCALE GENOMIC DNA]</scope>
    <source>
        <strain evidence="7 8">Az19</strain>
    </source>
</reference>
<dbReference type="Gene3D" id="1.10.443.10">
    <property type="entry name" value="Intergrase catalytic core"/>
    <property type="match status" value="1"/>
</dbReference>
<dbReference type="InterPro" id="IPR011010">
    <property type="entry name" value="DNA_brk_join_enz"/>
</dbReference>
<feature type="domain" description="Core-binding (CB)" evidence="6">
    <location>
        <begin position="73"/>
        <end position="154"/>
    </location>
</feature>
<dbReference type="PROSITE" id="PS51900">
    <property type="entry name" value="CB"/>
    <property type="match status" value="1"/>
</dbReference>
<keyword evidence="4" id="KW-0233">DNA recombination</keyword>
<evidence type="ECO:0000256" key="1">
    <source>
        <dbReference type="ARBA" id="ARBA00008857"/>
    </source>
</evidence>
<keyword evidence="3 5" id="KW-0238">DNA-binding</keyword>
<evidence type="ECO:0000313" key="8">
    <source>
        <dbReference type="Proteomes" id="UP000325333"/>
    </source>
</evidence>
<protein>
    <recommendedName>
        <fullName evidence="6">Core-binding (CB) domain-containing protein</fullName>
    </recommendedName>
</protein>
<dbReference type="RefSeq" id="WP_149648889.1">
    <property type="nucleotide sequence ID" value="NZ_VEWN01000002.1"/>
</dbReference>
<sequence length="363" mass="40302">MGRKRSSRTKALPANLYERRGYFSWRDPRDGKEYGLGRDKRSAITQAIEANHTVEGTRGRRALVDRLATSKEASMGAWCDIYQSILDGRGLAENSLSVFSSRLKTVRAAWGEMRIDAITTRDVADFLEQWERQGKKRMASAMRALVNDLFRAAQAKGWVAHNPVTPTKIGNVEVKRARLTLETFQSIHAAALKHQPAWVARSMELALVTGQRREDVAAFGPRNVRDGRLWVEQGKTKAKVCIPLDLRMNAVGWSVGEVIARCRDNVLSRHFVHHSSNVGGVKAGSGVSLNTISAAFSEARRKSRIAWGEGKDPPTFHEIRSLSARLYAVQGVNAQALLGHKSPDMTALYRDARGSEWIEVATG</sequence>
<dbReference type="Pfam" id="PF22022">
    <property type="entry name" value="Phage_int_M"/>
    <property type="match status" value="1"/>
</dbReference>
<name>A0A5B0L0R5_9PROT</name>
<dbReference type="Proteomes" id="UP000325333">
    <property type="component" value="Unassembled WGS sequence"/>
</dbReference>
<dbReference type="EMBL" id="VEWN01000002">
    <property type="protein sequence ID" value="KAA1057208.1"/>
    <property type="molecule type" value="Genomic_DNA"/>
</dbReference>